<dbReference type="CAZy" id="GT4">
    <property type="family name" value="Glycosyltransferase Family 4"/>
</dbReference>
<evidence type="ECO:0000259" key="1">
    <source>
        <dbReference type="Pfam" id="PF00534"/>
    </source>
</evidence>
<proteinExistence type="predicted"/>
<dbReference type="Pfam" id="PF00534">
    <property type="entry name" value="Glycos_transf_1"/>
    <property type="match status" value="1"/>
</dbReference>
<protein>
    <submittedName>
        <fullName evidence="2">Glycosyl transferase group 1</fullName>
    </submittedName>
</protein>
<keyword evidence="2" id="KW-0808">Transferase</keyword>
<dbReference type="EMBL" id="CP002273">
    <property type="protein sequence ID" value="ADO36954.1"/>
    <property type="molecule type" value="Genomic_DNA"/>
</dbReference>
<feature type="domain" description="Glycosyl transferase family 1" evidence="1">
    <location>
        <begin position="77"/>
        <end position="197"/>
    </location>
</feature>
<dbReference type="SUPFAM" id="SSF53756">
    <property type="entry name" value="UDP-Glycosyltransferase/glycogen phosphorylase"/>
    <property type="match status" value="1"/>
</dbReference>
<dbReference type="eggNOG" id="COG0438">
    <property type="taxonomic scope" value="Bacteria"/>
</dbReference>
<name>E3GDM4_9FIRM</name>
<sequence>MYAASTIQIPVRIAHSHASFSKHHLVHKLLKKKFNTMYTAALACSEAAGKWMFDNNCFEIISNGIDIEKYRFSESTREEYRKKLKLEDKYVIGHVGYFADPKNQKFLVEVFNEIINIEEKAFLLLVGDGPQRKEVVNTIKNLGITEKVLLTGDRNDVANILQAMDVFVFPSLYEGLGLVTIESQAAGLKTICSENIPSEVKITDLVEFLPLDADINIWANRILRKTKRKDEMEKIKSSEYNIKNSAKKLELFYENMYMKSFTGET</sequence>
<dbReference type="GO" id="GO:0016757">
    <property type="term" value="F:glycosyltransferase activity"/>
    <property type="evidence" value="ECO:0007669"/>
    <property type="project" value="InterPro"/>
</dbReference>
<evidence type="ECO:0000313" key="3">
    <source>
        <dbReference type="Proteomes" id="UP000006873"/>
    </source>
</evidence>
<reference evidence="2 3" key="2">
    <citation type="journal article" date="2011" name="J. Bacteriol.">
        <title>Complete genome sequence of a carbon monoxide-utilizing acetogen, Eubacterium limosum KIST612.</title>
        <authorList>
            <person name="Roh H."/>
            <person name="Ko H.J."/>
            <person name="Kim D."/>
            <person name="Choi D.G."/>
            <person name="Park S."/>
            <person name="Kim S."/>
            <person name="Chang I.S."/>
            <person name="Choi I.G."/>
        </authorList>
    </citation>
    <scope>NUCLEOTIDE SEQUENCE [LARGE SCALE GENOMIC DNA]</scope>
    <source>
        <strain evidence="2 3">KIST612</strain>
    </source>
</reference>
<dbReference type="PANTHER" id="PTHR45947:SF3">
    <property type="entry name" value="SULFOQUINOVOSYL TRANSFERASE SQD2"/>
    <property type="match status" value="1"/>
</dbReference>
<dbReference type="HOGENOM" id="CLU_102536_0_0_9"/>
<dbReference type="InterPro" id="IPR050194">
    <property type="entry name" value="Glycosyltransferase_grp1"/>
</dbReference>
<dbReference type="Gene3D" id="3.40.50.2000">
    <property type="entry name" value="Glycogen Phosphorylase B"/>
    <property type="match status" value="2"/>
</dbReference>
<reference key="1">
    <citation type="submission" date="2010-09" db="EMBL/GenBank/DDBJ databases">
        <authorList>
            <person name="Roh H."/>
            <person name="Ko H.-J."/>
            <person name="Kim D."/>
            <person name="Choi D.G."/>
            <person name="Park S."/>
            <person name="Kim S."/>
            <person name="Kim K.H."/>
            <person name="Chang I.S."/>
            <person name="Choi I.-G."/>
        </authorList>
    </citation>
    <scope>NUCLEOTIDE SEQUENCE</scope>
    <source>
        <strain>KIST612</strain>
    </source>
</reference>
<dbReference type="KEGG" id="elm:ELI_1971"/>
<gene>
    <name evidence="2" type="ordered locus">ELI_1971</name>
</gene>
<organism evidence="2 3">
    <name type="scientific">Eubacterium callanderi</name>
    <dbReference type="NCBI Taxonomy" id="53442"/>
    <lineage>
        <taxon>Bacteria</taxon>
        <taxon>Bacillati</taxon>
        <taxon>Bacillota</taxon>
        <taxon>Clostridia</taxon>
        <taxon>Eubacteriales</taxon>
        <taxon>Eubacteriaceae</taxon>
        <taxon>Eubacterium</taxon>
    </lineage>
</organism>
<keyword evidence="3" id="KW-1185">Reference proteome</keyword>
<dbReference type="PANTHER" id="PTHR45947">
    <property type="entry name" value="SULFOQUINOVOSYL TRANSFERASE SQD2"/>
    <property type="match status" value="1"/>
</dbReference>
<accession>E3GDM4</accession>
<dbReference type="AlphaFoldDB" id="E3GDM4"/>
<dbReference type="InterPro" id="IPR001296">
    <property type="entry name" value="Glyco_trans_1"/>
</dbReference>
<dbReference type="Proteomes" id="UP000006873">
    <property type="component" value="Chromosome"/>
</dbReference>
<evidence type="ECO:0000313" key="2">
    <source>
        <dbReference type="EMBL" id="ADO36954.1"/>
    </source>
</evidence>